<name>A0AAE0HWK8_9PEZI</name>
<feature type="region of interest" description="Disordered" evidence="1">
    <location>
        <begin position="72"/>
        <end position="98"/>
    </location>
</feature>
<sequence length="487" mass="53797">MSVTRWSPENVKQPGKSGVEVRDYQHVTTVVDTQTAQAEMFARSSCHRQPCHPCYVEPDFGFRLPSSTYAVQAPSTGQPQRGARWQAGNRVPESASDRTSEVVSVHRLSEFFRGNIQFQDVYIISETKMNARSSGSSALVGARPRDDELNLFGDGSAIPTPSASIRPSTCASPAWITWGQESGGSSVKADHLCLVLEATSALVSAQPKASTTKLRSGMHSLAKYCSISVNSHPSFRVMDNLVGLFTNVTKDVDYLLTSDAKSPPVHYWRQGSKSAPDCGARTRFGPFHVLGQLQSQSISVPVPHTCIHVPRLLRQNFTGEINNQPELAKQPTLNVVRVTRFDELNHYNRERHTREARELERMVRDRGASDAIRASQSTNAGGGSIKQCGDSLKSLDEREHKRWLASMMDDKSKGETEVEITESLDGFSIGSSVEFMTWETLKLTDDTGKIGTVTIASKNKIENGTTKTDWRCRFQTSPGFQRVQPTT</sequence>
<evidence type="ECO:0000313" key="3">
    <source>
        <dbReference type="Proteomes" id="UP001283341"/>
    </source>
</evidence>
<dbReference type="EMBL" id="JAUEDM010000007">
    <property type="protein sequence ID" value="KAK3314243.1"/>
    <property type="molecule type" value="Genomic_DNA"/>
</dbReference>
<proteinExistence type="predicted"/>
<comment type="caution">
    <text evidence="2">The sequence shown here is derived from an EMBL/GenBank/DDBJ whole genome shotgun (WGS) entry which is preliminary data.</text>
</comment>
<dbReference type="AlphaFoldDB" id="A0AAE0HWK8"/>
<evidence type="ECO:0000313" key="2">
    <source>
        <dbReference type="EMBL" id="KAK3314243.1"/>
    </source>
</evidence>
<dbReference type="Proteomes" id="UP001283341">
    <property type="component" value="Unassembled WGS sequence"/>
</dbReference>
<reference evidence="2" key="2">
    <citation type="submission" date="2023-06" db="EMBL/GenBank/DDBJ databases">
        <authorList>
            <consortium name="Lawrence Berkeley National Laboratory"/>
            <person name="Haridas S."/>
            <person name="Hensen N."/>
            <person name="Bonometti L."/>
            <person name="Westerberg I."/>
            <person name="Brannstrom I.O."/>
            <person name="Guillou S."/>
            <person name="Cros-Aarteil S."/>
            <person name="Calhoun S."/>
            <person name="Kuo A."/>
            <person name="Mondo S."/>
            <person name="Pangilinan J."/>
            <person name="Riley R."/>
            <person name="Labutti K."/>
            <person name="Andreopoulos B."/>
            <person name="Lipzen A."/>
            <person name="Chen C."/>
            <person name="Yanf M."/>
            <person name="Daum C."/>
            <person name="Ng V."/>
            <person name="Clum A."/>
            <person name="Steindorff A."/>
            <person name="Ohm R."/>
            <person name="Martin F."/>
            <person name="Silar P."/>
            <person name="Natvig D."/>
            <person name="Lalanne C."/>
            <person name="Gautier V."/>
            <person name="Ament-Velasquez S.L."/>
            <person name="Kruys A."/>
            <person name="Hutchinson M.I."/>
            <person name="Powell A.J."/>
            <person name="Barry K."/>
            <person name="Miller A.N."/>
            <person name="Grigoriev I.V."/>
            <person name="Debuchy R."/>
            <person name="Gladieux P."/>
            <person name="Thoren M.H."/>
            <person name="Johannesson H."/>
        </authorList>
    </citation>
    <scope>NUCLEOTIDE SEQUENCE</scope>
    <source>
        <strain evidence="2">CBS 118394</strain>
    </source>
</reference>
<evidence type="ECO:0000256" key="1">
    <source>
        <dbReference type="SAM" id="MobiDB-lite"/>
    </source>
</evidence>
<accession>A0AAE0HWK8</accession>
<keyword evidence="3" id="KW-1185">Reference proteome</keyword>
<protein>
    <submittedName>
        <fullName evidence="2">Uncharacterized protein</fullName>
    </submittedName>
</protein>
<organism evidence="2 3">
    <name type="scientific">Apodospora peruviana</name>
    <dbReference type="NCBI Taxonomy" id="516989"/>
    <lineage>
        <taxon>Eukaryota</taxon>
        <taxon>Fungi</taxon>
        <taxon>Dikarya</taxon>
        <taxon>Ascomycota</taxon>
        <taxon>Pezizomycotina</taxon>
        <taxon>Sordariomycetes</taxon>
        <taxon>Sordariomycetidae</taxon>
        <taxon>Sordariales</taxon>
        <taxon>Lasiosphaeriaceae</taxon>
        <taxon>Apodospora</taxon>
    </lineage>
</organism>
<reference evidence="2" key="1">
    <citation type="journal article" date="2023" name="Mol. Phylogenet. Evol.">
        <title>Genome-scale phylogeny and comparative genomics of the fungal order Sordariales.</title>
        <authorList>
            <person name="Hensen N."/>
            <person name="Bonometti L."/>
            <person name="Westerberg I."/>
            <person name="Brannstrom I.O."/>
            <person name="Guillou S."/>
            <person name="Cros-Aarteil S."/>
            <person name="Calhoun S."/>
            <person name="Haridas S."/>
            <person name="Kuo A."/>
            <person name="Mondo S."/>
            <person name="Pangilinan J."/>
            <person name="Riley R."/>
            <person name="LaButti K."/>
            <person name="Andreopoulos B."/>
            <person name="Lipzen A."/>
            <person name="Chen C."/>
            <person name="Yan M."/>
            <person name="Daum C."/>
            <person name="Ng V."/>
            <person name="Clum A."/>
            <person name="Steindorff A."/>
            <person name="Ohm R.A."/>
            <person name="Martin F."/>
            <person name="Silar P."/>
            <person name="Natvig D.O."/>
            <person name="Lalanne C."/>
            <person name="Gautier V."/>
            <person name="Ament-Velasquez S.L."/>
            <person name="Kruys A."/>
            <person name="Hutchinson M.I."/>
            <person name="Powell A.J."/>
            <person name="Barry K."/>
            <person name="Miller A.N."/>
            <person name="Grigoriev I.V."/>
            <person name="Debuchy R."/>
            <person name="Gladieux P."/>
            <person name="Hiltunen Thoren M."/>
            <person name="Johannesson H."/>
        </authorList>
    </citation>
    <scope>NUCLEOTIDE SEQUENCE</scope>
    <source>
        <strain evidence="2">CBS 118394</strain>
    </source>
</reference>
<gene>
    <name evidence="2" type="ORF">B0H66DRAFT_537486</name>
</gene>